<reference evidence="2" key="1">
    <citation type="submission" date="2022-04" db="EMBL/GenBank/DDBJ databases">
        <title>Carnegiea gigantea Genome sequencing and assembly v2.</title>
        <authorList>
            <person name="Copetti D."/>
            <person name="Sanderson M.J."/>
            <person name="Burquez A."/>
            <person name="Wojciechowski M.F."/>
        </authorList>
    </citation>
    <scope>NUCLEOTIDE SEQUENCE</scope>
    <source>
        <strain evidence="2">SGP5-SGP5p</strain>
        <tissue evidence="2">Aerial part</tissue>
    </source>
</reference>
<organism evidence="2 3">
    <name type="scientific">Carnegiea gigantea</name>
    <dbReference type="NCBI Taxonomy" id="171969"/>
    <lineage>
        <taxon>Eukaryota</taxon>
        <taxon>Viridiplantae</taxon>
        <taxon>Streptophyta</taxon>
        <taxon>Embryophyta</taxon>
        <taxon>Tracheophyta</taxon>
        <taxon>Spermatophyta</taxon>
        <taxon>Magnoliopsida</taxon>
        <taxon>eudicotyledons</taxon>
        <taxon>Gunneridae</taxon>
        <taxon>Pentapetalae</taxon>
        <taxon>Caryophyllales</taxon>
        <taxon>Cactineae</taxon>
        <taxon>Cactaceae</taxon>
        <taxon>Cactoideae</taxon>
        <taxon>Echinocereeae</taxon>
        <taxon>Carnegiea</taxon>
    </lineage>
</organism>
<proteinExistence type="predicted"/>
<protein>
    <submittedName>
        <fullName evidence="2">Uncharacterized protein</fullName>
    </submittedName>
</protein>
<sequence>MTPLLAPPPPTNSSATNLLYPSPPSLYFAPFNAFLPAPFNAFKCNKLIDLLEELECLKAQASQVGTEVGDDELFLQVISDKNKKGTVYELGAESEAYYPRPGRCSGPSSSYTPSIVSQMETRLKKSREELQTTGEELRATREEQKQQRELIASLLARLEGPSSSHSLLTPS</sequence>
<keyword evidence="1" id="KW-0175">Coiled coil</keyword>
<feature type="coiled-coil region" evidence="1">
    <location>
        <begin position="116"/>
        <end position="147"/>
    </location>
</feature>
<dbReference type="OrthoDB" id="1434206at2759"/>
<dbReference type="EMBL" id="JAKOGI010000732">
    <property type="protein sequence ID" value="KAJ8431008.1"/>
    <property type="molecule type" value="Genomic_DNA"/>
</dbReference>
<dbReference type="AlphaFoldDB" id="A0A9Q1Q6R3"/>
<keyword evidence="3" id="KW-1185">Reference proteome</keyword>
<name>A0A9Q1Q6R3_9CARY</name>
<evidence type="ECO:0000313" key="2">
    <source>
        <dbReference type="EMBL" id="KAJ8431008.1"/>
    </source>
</evidence>
<dbReference type="Proteomes" id="UP001153076">
    <property type="component" value="Unassembled WGS sequence"/>
</dbReference>
<comment type="caution">
    <text evidence="2">The sequence shown here is derived from an EMBL/GenBank/DDBJ whole genome shotgun (WGS) entry which is preliminary data.</text>
</comment>
<gene>
    <name evidence="2" type="ORF">Cgig2_017186</name>
</gene>
<evidence type="ECO:0000256" key="1">
    <source>
        <dbReference type="SAM" id="Coils"/>
    </source>
</evidence>
<evidence type="ECO:0000313" key="3">
    <source>
        <dbReference type="Proteomes" id="UP001153076"/>
    </source>
</evidence>
<accession>A0A9Q1Q6R3</accession>